<evidence type="ECO:0000256" key="8">
    <source>
        <dbReference type="SAM" id="MobiDB-lite"/>
    </source>
</evidence>
<dbReference type="InterPro" id="IPR011009">
    <property type="entry name" value="Kinase-like_dom_sf"/>
</dbReference>
<keyword evidence="6 7" id="KW-0067">ATP-binding</keyword>
<comment type="caution">
    <text evidence="10">The sequence shown here is derived from an EMBL/GenBank/DDBJ whole genome shotgun (WGS) entry which is preliminary data.</text>
</comment>
<dbReference type="Pfam" id="PF00069">
    <property type="entry name" value="Pkinase"/>
    <property type="match status" value="1"/>
</dbReference>
<dbReference type="Gene3D" id="3.30.200.20">
    <property type="entry name" value="Phosphorylase Kinase, domain 1"/>
    <property type="match status" value="1"/>
</dbReference>
<keyword evidence="3" id="KW-0808">Transferase</keyword>
<feature type="domain" description="Protein kinase" evidence="9">
    <location>
        <begin position="10"/>
        <end position="269"/>
    </location>
</feature>
<feature type="compositionally biased region" description="Low complexity" evidence="8">
    <location>
        <begin position="317"/>
        <end position="343"/>
    </location>
</feature>
<dbReference type="EMBL" id="JBHMBW010000006">
    <property type="protein sequence ID" value="MFB9623422.1"/>
    <property type="molecule type" value="Genomic_DNA"/>
</dbReference>
<evidence type="ECO:0000313" key="11">
    <source>
        <dbReference type="Proteomes" id="UP001589532"/>
    </source>
</evidence>
<gene>
    <name evidence="10" type="ORF">ACFFSA_10055</name>
</gene>
<evidence type="ECO:0000313" key="10">
    <source>
        <dbReference type="EMBL" id="MFB9623422.1"/>
    </source>
</evidence>
<evidence type="ECO:0000256" key="3">
    <source>
        <dbReference type="ARBA" id="ARBA00022679"/>
    </source>
</evidence>
<organism evidence="10 11">
    <name type="scientific">Nonomuraea helvata</name>
    <dbReference type="NCBI Taxonomy" id="37484"/>
    <lineage>
        <taxon>Bacteria</taxon>
        <taxon>Bacillati</taxon>
        <taxon>Actinomycetota</taxon>
        <taxon>Actinomycetes</taxon>
        <taxon>Streptosporangiales</taxon>
        <taxon>Streptosporangiaceae</taxon>
        <taxon>Nonomuraea</taxon>
    </lineage>
</organism>
<dbReference type="GO" id="GO:0016301">
    <property type="term" value="F:kinase activity"/>
    <property type="evidence" value="ECO:0007669"/>
    <property type="project" value="UniProtKB-KW"/>
</dbReference>
<dbReference type="CDD" id="cd14014">
    <property type="entry name" value="STKc_PknB_like"/>
    <property type="match status" value="1"/>
</dbReference>
<dbReference type="PROSITE" id="PS00107">
    <property type="entry name" value="PROTEIN_KINASE_ATP"/>
    <property type="match status" value="1"/>
</dbReference>
<dbReference type="PROSITE" id="PS50011">
    <property type="entry name" value="PROTEIN_KINASE_DOM"/>
    <property type="match status" value="1"/>
</dbReference>
<dbReference type="EC" id="2.7.11.1" evidence="1"/>
<keyword evidence="11" id="KW-1185">Reference proteome</keyword>
<name>A0ABV5RVF3_9ACTN</name>
<evidence type="ECO:0000256" key="2">
    <source>
        <dbReference type="ARBA" id="ARBA00022527"/>
    </source>
</evidence>
<dbReference type="Gene3D" id="1.10.510.10">
    <property type="entry name" value="Transferase(Phosphotransferase) domain 1"/>
    <property type="match status" value="1"/>
</dbReference>
<feature type="compositionally biased region" description="Low complexity" evidence="8">
    <location>
        <begin position="271"/>
        <end position="288"/>
    </location>
</feature>
<keyword evidence="4 7" id="KW-0547">Nucleotide-binding</keyword>
<evidence type="ECO:0000256" key="1">
    <source>
        <dbReference type="ARBA" id="ARBA00012513"/>
    </source>
</evidence>
<evidence type="ECO:0000256" key="5">
    <source>
        <dbReference type="ARBA" id="ARBA00022777"/>
    </source>
</evidence>
<evidence type="ECO:0000259" key="9">
    <source>
        <dbReference type="PROSITE" id="PS50011"/>
    </source>
</evidence>
<dbReference type="Proteomes" id="UP001589532">
    <property type="component" value="Unassembled WGS sequence"/>
</dbReference>
<evidence type="ECO:0000256" key="6">
    <source>
        <dbReference type="ARBA" id="ARBA00022840"/>
    </source>
</evidence>
<dbReference type="InterPro" id="IPR017441">
    <property type="entry name" value="Protein_kinase_ATP_BS"/>
</dbReference>
<protein>
    <recommendedName>
        <fullName evidence="1">non-specific serine/threonine protein kinase</fullName>
        <ecNumber evidence="1">2.7.11.1</ecNumber>
    </recommendedName>
</protein>
<dbReference type="RefSeq" id="WP_344991193.1">
    <property type="nucleotide sequence ID" value="NZ_BAAAXV010000005.1"/>
</dbReference>
<accession>A0ABV5RVF3</accession>
<feature type="region of interest" description="Disordered" evidence="8">
    <location>
        <begin position="271"/>
        <end position="406"/>
    </location>
</feature>
<feature type="region of interest" description="Disordered" evidence="8">
    <location>
        <begin position="449"/>
        <end position="474"/>
    </location>
</feature>
<evidence type="ECO:0000256" key="7">
    <source>
        <dbReference type="PROSITE-ProRule" id="PRU10141"/>
    </source>
</evidence>
<proteinExistence type="predicted"/>
<dbReference type="SUPFAM" id="SSF56112">
    <property type="entry name" value="Protein kinase-like (PK-like)"/>
    <property type="match status" value="1"/>
</dbReference>
<keyword evidence="5 10" id="KW-0418">Kinase</keyword>
<dbReference type="SMART" id="SM00220">
    <property type="entry name" value="S_TKc"/>
    <property type="match status" value="1"/>
</dbReference>
<dbReference type="InterPro" id="IPR000719">
    <property type="entry name" value="Prot_kinase_dom"/>
</dbReference>
<dbReference type="InterPro" id="IPR008271">
    <property type="entry name" value="Ser/Thr_kinase_AS"/>
</dbReference>
<dbReference type="PANTHER" id="PTHR43289">
    <property type="entry name" value="MITOGEN-ACTIVATED PROTEIN KINASE KINASE KINASE 20-RELATED"/>
    <property type="match status" value="1"/>
</dbReference>
<sequence length="615" mass="65198">MDRRVIDGRFELMERLGGGGMGLVWRAWDVALHREVALKEVRPPDLSMDEQDPAGARELRARVLREARALARLNHPHVATIHHIVDPGEHGYPWIVMELVSGGSLQDRIQRGPMPPHEVARLGREVLSALQAAHAVGIQHRDVKPANVLLHEDGRSVLTDFGIAAVRESTSLTATGAFIGSPEYMAPERINGIEGDPASDFWSLGMMLYVAVEGRHPLRRSTTLATLAAVLNQDVPPPERAGSLAPVLSALLRRDPAGRPDVETLDRMLASAADPGSAPSSFGSDPSPVWAPSSGSGPSPVWAPSSGSGPFPAEAASPISGSPSVPGPHSMPAAMGPAPLGAAHTAPPVSGHAEPPMGRHAGPHVAGNTVPPVSGATVPPGYRHAPQPSPWNAAPIKGPRTGQPRRAPVARTAAIVVSAAVAVTVTGVLVWQLLPTQPREVAEDIPSAKNTPAMTTDRESPKATTRATPGNLHTPAGMRAMIAKIKPTIGGTKVVKLTAYPTYASIEAPLKRDKAIYDRYDYRDGAVVRSGIGGKVDTPVVDLDQYNWDALPALLRKADKDLGVPKPTLRYVIADPDYAFASPHQVLLVYVSDGYRTGYLVANLQGKVVRTYPSD</sequence>
<keyword evidence="2" id="KW-0723">Serine/threonine-protein kinase</keyword>
<reference evidence="10 11" key="1">
    <citation type="submission" date="2024-09" db="EMBL/GenBank/DDBJ databases">
        <authorList>
            <person name="Sun Q."/>
            <person name="Mori K."/>
        </authorList>
    </citation>
    <scope>NUCLEOTIDE SEQUENCE [LARGE SCALE GENOMIC DNA]</scope>
    <source>
        <strain evidence="10 11">JCM 3143</strain>
    </source>
</reference>
<feature type="binding site" evidence="7">
    <location>
        <position position="39"/>
    </location>
    <ligand>
        <name>ATP</name>
        <dbReference type="ChEBI" id="CHEBI:30616"/>
    </ligand>
</feature>
<dbReference type="PANTHER" id="PTHR43289:SF6">
    <property type="entry name" value="SERINE_THREONINE-PROTEIN KINASE NEKL-3"/>
    <property type="match status" value="1"/>
</dbReference>
<evidence type="ECO:0000256" key="4">
    <source>
        <dbReference type="ARBA" id="ARBA00022741"/>
    </source>
</evidence>
<dbReference type="PROSITE" id="PS00108">
    <property type="entry name" value="PROTEIN_KINASE_ST"/>
    <property type="match status" value="1"/>
</dbReference>